<name>A0AAD6FKR9_9TELE</name>
<accession>A0AAD6FKR9</accession>
<gene>
    <name evidence="1" type="ORF">JOQ06_028508</name>
</gene>
<feature type="non-terminal residue" evidence="1">
    <location>
        <position position="1"/>
    </location>
</feature>
<keyword evidence="2" id="KW-1185">Reference proteome</keyword>
<organism evidence="1 2">
    <name type="scientific">Pogonophryne albipinna</name>
    <dbReference type="NCBI Taxonomy" id="1090488"/>
    <lineage>
        <taxon>Eukaryota</taxon>
        <taxon>Metazoa</taxon>
        <taxon>Chordata</taxon>
        <taxon>Craniata</taxon>
        <taxon>Vertebrata</taxon>
        <taxon>Euteleostomi</taxon>
        <taxon>Actinopterygii</taxon>
        <taxon>Neopterygii</taxon>
        <taxon>Teleostei</taxon>
        <taxon>Neoteleostei</taxon>
        <taxon>Acanthomorphata</taxon>
        <taxon>Eupercaria</taxon>
        <taxon>Perciformes</taxon>
        <taxon>Notothenioidei</taxon>
        <taxon>Pogonophryne</taxon>
    </lineage>
</organism>
<reference evidence="1" key="1">
    <citation type="submission" date="2022-11" db="EMBL/GenBank/DDBJ databases">
        <title>Chromosome-level genome of Pogonophryne albipinna.</title>
        <authorList>
            <person name="Jo E."/>
        </authorList>
    </citation>
    <scope>NUCLEOTIDE SEQUENCE</scope>
    <source>
        <strain evidence="1">SGF0006</strain>
        <tissue evidence="1">Muscle</tissue>
    </source>
</reference>
<comment type="caution">
    <text evidence="1">The sequence shown here is derived from an EMBL/GenBank/DDBJ whole genome shotgun (WGS) entry which is preliminary data.</text>
</comment>
<feature type="non-terminal residue" evidence="1">
    <location>
        <position position="77"/>
    </location>
</feature>
<dbReference type="AlphaFoldDB" id="A0AAD6FKR9"/>
<proteinExistence type="predicted"/>
<dbReference type="Proteomes" id="UP001219934">
    <property type="component" value="Unassembled WGS sequence"/>
</dbReference>
<sequence length="77" mass="8252">SGKSIRLAAGLGREREVKARTEAVKRGFALRPSPQLLPCNDDKRQLLWRSSVKTVVSCPRSSGAGALIPSQNIDGGH</sequence>
<evidence type="ECO:0000313" key="1">
    <source>
        <dbReference type="EMBL" id="KAJ4939045.1"/>
    </source>
</evidence>
<evidence type="ECO:0000313" key="2">
    <source>
        <dbReference type="Proteomes" id="UP001219934"/>
    </source>
</evidence>
<protein>
    <submittedName>
        <fullName evidence="1">Uncharacterized protein</fullName>
    </submittedName>
</protein>
<dbReference type="EMBL" id="JAPTMU010000008">
    <property type="protein sequence ID" value="KAJ4939045.1"/>
    <property type="molecule type" value="Genomic_DNA"/>
</dbReference>